<protein>
    <recommendedName>
        <fullName evidence="4">HNH nuclease domain-containing protein</fullName>
    </recommendedName>
</protein>
<feature type="region of interest" description="Disordered" evidence="1">
    <location>
        <begin position="1"/>
        <end position="71"/>
    </location>
</feature>
<evidence type="ECO:0000313" key="3">
    <source>
        <dbReference type="Proteomes" id="UP001321760"/>
    </source>
</evidence>
<dbReference type="EMBL" id="MU865928">
    <property type="protein sequence ID" value="KAK4451374.1"/>
    <property type="molecule type" value="Genomic_DNA"/>
</dbReference>
<reference evidence="2" key="1">
    <citation type="journal article" date="2023" name="Mol. Phylogenet. Evol.">
        <title>Genome-scale phylogeny and comparative genomics of the fungal order Sordariales.</title>
        <authorList>
            <person name="Hensen N."/>
            <person name="Bonometti L."/>
            <person name="Westerberg I."/>
            <person name="Brannstrom I.O."/>
            <person name="Guillou S."/>
            <person name="Cros-Aarteil S."/>
            <person name="Calhoun S."/>
            <person name="Haridas S."/>
            <person name="Kuo A."/>
            <person name="Mondo S."/>
            <person name="Pangilinan J."/>
            <person name="Riley R."/>
            <person name="LaButti K."/>
            <person name="Andreopoulos B."/>
            <person name="Lipzen A."/>
            <person name="Chen C."/>
            <person name="Yan M."/>
            <person name="Daum C."/>
            <person name="Ng V."/>
            <person name="Clum A."/>
            <person name="Steindorff A."/>
            <person name="Ohm R.A."/>
            <person name="Martin F."/>
            <person name="Silar P."/>
            <person name="Natvig D.O."/>
            <person name="Lalanne C."/>
            <person name="Gautier V."/>
            <person name="Ament-Velasquez S.L."/>
            <person name="Kruys A."/>
            <person name="Hutchinson M.I."/>
            <person name="Powell A.J."/>
            <person name="Barry K."/>
            <person name="Miller A.N."/>
            <person name="Grigoriev I.V."/>
            <person name="Debuchy R."/>
            <person name="Gladieux P."/>
            <person name="Hiltunen Thoren M."/>
            <person name="Johannesson H."/>
        </authorList>
    </citation>
    <scope>NUCLEOTIDE SEQUENCE</scope>
    <source>
        <strain evidence="2">PSN243</strain>
    </source>
</reference>
<gene>
    <name evidence="2" type="ORF">QBC34DRAFT_493059</name>
</gene>
<organism evidence="2 3">
    <name type="scientific">Podospora aff. communis PSN243</name>
    <dbReference type="NCBI Taxonomy" id="3040156"/>
    <lineage>
        <taxon>Eukaryota</taxon>
        <taxon>Fungi</taxon>
        <taxon>Dikarya</taxon>
        <taxon>Ascomycota</taxon>
        <taxon>Pezizomycotina</taxon>
        <taxon>Sordariomycetes</taxon>
        <taxon>Sordariomycetidae</taxon>
        <taxon>Sordariales</taxon>
        <taxon>Podosporaceae</taxon>
        <taxon>Podospora</taxon>
    </lineage>
</organism>
<dbReference type="Proteomes" id="UP001321760">
    <property type="component" value="Unassembled WGS sequence"/>
</dbReference>
<feature type="compositionally biased region" description="Low complexity" evidence="1">
    <location>
        <begin position="60"/>
        <end position="71"/>
    </location>
</feature>
<name>A0AAV9GTN0_9PEZI</name>
<evidence type="ECO:0000256" key="1">
    <source>
        <dbReference type="SAM" id="MobiDB-lite"/>
    </source>
</evidence>
<evidence type="ECO:0000313" key="2">
    <source>
        <dbReference type="EMBL" id="KAK4451374.1"/>
    </source>
</evidence>
<proteinExistence type="predicted"/>
<dbReference type="AlphaFoldDB" id="A0AAV9GTN0"/>
<keyword evidence="3" id="KW-1185">Reference proteome</keyword>
<evidence type="ECO:0008006" key="4">
    <source>
        <dbReference type="Google" id="ProtNLM"/>
    </source>
</evidence>
<feature type="compositionally biased region" description="Basic and acidic residues" evidence="1">
    <location>
        <begin position="30"/>
        <end position="40"/>
    </location>
</feature>
<accession>A0AAV9GTN0</accession>
<sequence length="317" mass="35640">MDGRSLVNPGPPSYWARDDPPSYAEATSGAEREGQAREIESSPSSPNEVAYPLISGTAGSQSQRQVPSSRSARGMVNQLCSECRSRGVRFDWHDCLSKSLSYPKYCQECNISHPLVYFPRVQRRHRHQQPQRCIGRRGFIRLCEHKTLRWCEVVEAVHRLPEDHPKSGGPTRNLLLRCHDPNHLRGARPSGGNRPTLFLERSRTGIIQLVMEWTADLRGLRSDNTHDWENDMRVFRIGTPAEFIAPEASPGLLLEMKPFESLLNNPNTGSHTSKTALNHSTEPSYGISIKISRSETGLNIAYRRTVLITSTDTTSIT</sequence>
<reference evidence="2" key="2">
    <citation type="submission" date="2023-05" db="EMBL/GenBank/DDBJ databases">
        <authorList>
            <consortium name="Lawrence Berkeley National Laboratory"/>
            <person name="Steindorff A."/>
            <person name="Hensen N."/>
            <person name="Bonometti L."/>
            <person name="Westerberg I."/>
            <person name="Brannstrom I.O."/>
            <person name="Guillou S."/>
            <person name="Cros-Aarteil S."/>
            <person name="Calhoun S."/>
            <person name="Haridas S."/>
            <person name="Kuo A."/>
            <person name="Mondo S."/>
            <person name="Pangilinan J."/>
            <person name="Riley R."/>
            <person name="Labutti K."/>
            <person name="Andreopoulos B."/>
            <person name="Lipzen A."/>
            <person name="Chen C."/>
            <person name="Yanf M."/>
            <person name="Daum C."/>
            <person name="Ng V."/>
            <person name="Clum A."/>
            <person name="Ohm R."/>
            <person name="Martin F."/>
            <person name="Silar P."/>
            <person name="Natvig D."/>
            <person name="Lalanne C."/>
            <person name="Gautier V."/>
            <person name="Ament-Velasquez S.L."/>
            <person name="Kruys A."/>
            <person name="Hutchinson M.I."/>
            <person name="Powell A.J."/>
            <person name="Barry K."/>
            <person name="Miller A.N."/>
            <person name="Grigoriev I.V."/>
            <person name="Debuchy R."/>
            <person name="Gladieux P."/>
            <person name="Thoren M.H."/>
            <person name="Johannesson H."/>
        </authorList>
    </citation>
    <scope>NUCLEOTIDE SEQUENCE</scope>
    <source>
        <strain evidence="2">PSN243</strain>
    </source>
</reference>
<comment type="caution">
    <text evidence="2">The sequence shown here is derived from an EMBL/GenBank/DDBJ whole genome shotgun (WGS) entry which is preliminary data.</text>
</comment>